<gene>
    <name evidence="2" type="ORF">L1F33_07780</name>
</gene>
<feature type="region of interest" description="Disordered" evidence="1">
    <location>
        <begin position="1"/>
        <end position="40"/>
    </location>
</feature>
<feature type="region of interest" description="Disordered" evidence="1">
    <location>
        <begin position="219"/>
        <end position="238"/>
    </location>
</feature>
<protein>
    <recommendedName>
        <fullName evidence="4">Terminase</fullName>
    </recommendedName>
</protein>
<dbReference type="RefSeq" id="WP_265557378.1">
    <property type="nucleotide sequence ID" value="NZ_CP092471.1"/>
</dbReference>
<organism evidence="2 3">
    <name type="scientific">Qipengyuania spongiae</name>
    <dbReference type="NCBI Taxonomy" id="2909673"/>
    <lineage>
        <taxon>Bacteria</taxon>
        <taxon>Pseudomonadati</taxon>
        <taxon>Pseudomonadota</taxon>
        <taxon>Alphaproteobacteria</taxon>
        <taxon>Sphingomonadales</taxon>
        <taxon>Erythrobacteraceae</taxon>
        <taxon>Qipengyuania</taxon>
    </lineage>
</organism>
<dbReference type="Proteomes" id="UP001065265">
    <property type="component" value="Chromosome"/>
</dbReference>
<keyword evidence="3" id="KW-1185">Reference proteome</keyword>
<proteinExistence type="predicted"/>
<evidence type="ECO:0000256" key="1">
    <source>
        <dbReference type="SAM" id="MobiDB-lite"/>
    </source>
</evidence>
<accession>A0ABY5SYL8</accession>
<reference evidence="2" key="1">
    <citation type="submission" date="2022-02" db="EMBL/GenBank/DDBJ databases">
        <title>Qipengyuania spongiae sp. nov., isolated from marine sponge.</title>
        <authorList>
            <person name="Li Z."/>
            <person name="Zhang M."/>
        </authorList>
    </citation>
    <scope>NUCLEOTIDE SEQUENCE</scope>
    <source>
        <strain evidence="2">PHS-Z21</strain>
    </source>
</reference>
<dbReference type="EMBL" id="CP092471">
    <property type="protein sequence ID" value="UVI38176.1"/>
    <property type="molecule type" value="Genomic_DNA"/>
</dbReference>
<evidence type="ECO:0000313" key="2">
    <source>
        <dbReference type="EMBL" id="UVI38176.1"/>
    </source>
</evidence>
<evidence type="ECO:0008006" key="4">
    <source>
        <dbReference type="Google" id="ProtNLM"/>
    </source>
</evidence>
<sequence>MSGRKRDCAPAGAPQRSGGNSTEDGPAEAGSLQRSLTPTRAVARRATSAVAFLGQEPGADDPLLAFAPYVHARPRRNSITPARQRAFIAHLAATGIVAKAALHIGRSVEALYKLRAKPGAQGFAAAWDAAVERGVDRLEHSALARAIEGTPEWKVTPDGGVMTYGTRHNEALVMFFLRNRRPEKYAAHVIPGHPLYERIRAEILDEMSGALRHRAELELAREEGREEGRNEAARRPKS</sequence>
<evidence type="ECO:0000313" key="3">
    <source>
        <dbReference type="Proteomes" id="UP001065265"/>
    </source>
</evidence>
<name>A0ABY5SYL8_9SPHN</name>